<organism evidence="1 2">
    <name type="scientific">Cardiocondyla obscurior</name>
    <dbReference type="NCBI Taxonomy" id="286306"/>
    <lineage>
        <taxon>Eukaryota</taxon>
        <taxon>Metazoa</taxon>
        <taxon>Ecdysozoa</taxon>
        <taxon>Arthropoda</taxon>
        <taxon>Hexapoda</taxon>
        <taxon>Insecta</taxon>
        <taxon>Pterygota</taxon>
        <taxon>Neoptera</taxon>
        <taxon>Endopterygota</taxon>
        <taxon>Hymenoptera</taxon>
        <taxon>Apocrita</taxon>
        <taxon>Aculeata</taxon>
        <taxon>Formicoidea</taxon>
        <taxon>Formicidae</taxon>
        <taxon>Myrmicinae</taxon>
        <taxon>Cardiocondyla</taxon>
    </lineage>
</organism>
<evidence type="ECO:0008006" key="3">
    <source>
        <dbReference type="Google" id="ProtNLM"/>
    </source>
</evidence>
<comment type="caution">
    <text evidence="1">The sequence shown here is derived from an EMBL/GenBank/DDBJ whole genome shotgun (WGS) entry which is preliminary data.</text>
</comment>
<proteinExistence type="predicted"/>
<accession>A0AAW2EBL6</accession>
<protein>
    <recommendedName>
        <fullName evidence="3">Secreted protein</fullName>
    </recommendedName>
</protein>
<dbReference type="EMBL" id="JADYXP020000027">
    <property type="protein sequence ID" value="KAL0099671.1"/>
    <property type="molecule type" value="Genomic_DNA"/>
</dbReference>
<dbReference type="Proteomes" id="UP001430953">
    <property type="component" value="Unassembled WGS sequence"/>
</dbReference>
<keyword evidence="2" id="KW-1185">Reference proteome</keyword>
<dbReference type="AlphaFoldDB" id="A0AAW2EBL6"/>
<evidence type="ECO:0000313" key="2">
    <source>
        <dbReference type="Proteomes" id="UP001430953"/>
    </source>
</evidence>
<reference evidence="1 2" key="1">
    <citation type="submission" date="2023-03" db="EMBL/GenBank/DDBJ databases">
        <title>High recombination rates correlate with genetic variation in Cardiocondyla obscurior ants.</title>
        <authorList>
            <person name="Errbii M."/>
        </authorList>
    </citation>
    <scope>NUCLEOTIDE SEQUENCE [LARGE SCALE GENOMIC DNA]</scope>
    <source>
        <strain evidence="1">Alpha-2009</strain>
        <tissue evidence="1">Whole body</tissue>
    </source>
</reference>
<name>A0AAW2EBL6_9HYME</name>
<sequence length="130" mass="15025">MRFTLVSAHRRSLLALTSTLFSFGSSSVLKINFFFNFFSRLFFCICNVKYLIELYPVNHCYFPMAIAVSARSCHFSLRGMESCTNGSRTWEPVRRMSCAKFDGVDLTKLTDQVIARLFYHFLSSCFYLSS</sequence>
<gene>
    <name evidence="1" type="ORF">PUN28_019813</name>
</gene>
<evidence type="ECO:0000313" key="1">
    <source>
        <dbReference type="EMBL" id="KAL0099671.1"/>
    </source>
</evidence>